<dbReference type="InParanoid" id="J3K5R3"/>
<evidence type="ECO:0000313" key="9">
    <source>
        <dbReference type="EMBL" id="EAS29806.3"/>
    </source>
</evidence>
<dbReference type="KEGG" id="cim:CIMG_08552"/>
<comment type="similarity">
    <text evidence="5">Belongs to the SAT4 family.</text>
</comment>
<dbReference type="InterPro" id="IPR049326">
    <property type="entry name" value="Rhodopsin_dom_fungi"/>
</dbReference>
<evidence type="ECO:0000256" key="1">
    <source>
        <dbReference type="ARBA" id="ARBA00004141"/>
    </source>
</evidence>
<proteinExistence type="inferred from homology"/>
<keyword evidence="10" id="KW-1185">Reference proteome</keyword>
<evidence type="ECO:0000256" key="5">
    <source>
        <dbReference type="ARBA" id="ARBA00038359"/>
    </source>
</evidence>
<evidence type="ECO:0000256" key="2">
    <source>
        <dbReference type="ARBA" id="ARBA00022692"/>
    </source>
</evidence>
<sequence>MHNLFEYYFRLRSRMDESLPTLEATTEIFIAERTLNILIIFLTVLGSVILIPTAYLRWRHGRLKETEVIFIVAGYLFFLAHEILLLQILPMIYRLGYVANRLMDPYPAILEERHSAVLLTIVSTIIFFSALWCIKISLLFFFRQLMKGLPNELILWGVVFAYTIVTYIFSFLMALMACGGPSQISKTLNRYCTKPHESLTRNISLFGGFAADLSTDILITILPLRLIWGLHISRQRKIAVCAMFSVAILCMITAIIRLVQINSKTGITNPNVQWVALWGTVEATTAIIVGCLPTFRFLRKTSRATGAYYSQKGSGQSSGQRPTGNTPSIPLKTYIPRNSLRHSALEVSSSMESLAPTNRTPSAPSHLRQRADI</sequence>
<comment type="subcellular location">
    <subcellularLocation>
        <location evidence="1">Membrane</location>
        <topology evidence="1">Multi-pass membrane protein</topology>
    </subcellularLocation>
</comment>
<reference evidence="10" key="2">
    <citation type="journal article" date="2010" name="Genome Res.">
        <title>Population genomic sequencing of Coccidioides fungi reveals recent hybridization and transposon control.</title>
        <authorList>
            <person name="Neafsey D.E."/>
            <person name="Barker B.M."/>
            <person name="Sharpton T.J."/>
            <person name="Stajich J.E."/>
            <person name="Park D.J."/>
            <person name="Whiston E."/>
            <person name="Hung C.-Y."/>
            <person name="McMahan C."/>
            <person name="White J."/>
            <person name="Sykes S."/>
            <person name="Heiman D."/>
            <person name="Young S."/>
            <person name="Zeng Q."/>
            <person name="Abouelleil A."/>
            <person name="Aftuck L."/>
            <person name="Bessette D."/>
            <person name="Brown A."/>
            <person name="FitzGerald M."/>
            <person name="Lui A."/>
            <person name="Macdonald J.P."/>
            <person name="Priest M."/>
            <person name="Orbach M.J."/>
            <person name="Galgiani J.N."/>
            <person name="Kirkland T.N."/>
            <person name="Cole G.T."/>
            <person name="Birren B.W."/>
            <person name="Henn M.R."/>
            <person name="Taylor J.W."/>
            <person name="Rounsley S.D."/>
        </authorList>
    </citation>
    <scope>GENOME REANNOTATION</scope>
    <source>
        <strain evidence="10">RS</strain>
    </source>
</reference>
<evidence type="ECO:0000256" key="6">
    <source>
        <dbReference type="SAM" id="MobiDB-lite"/>
    </source>
</evidence>
<feature type="compositionally biased region" description="Low complexity" evidence="6">
    <location>
        <begin position="310"/>
        <end position="320"/>
    </location>
</feature>
<feature type="transmembrane region" description="Helical" evidence="7">
    <location>
        <begin position="203"/>
        <end position="226"/>
    </location>
</feature>
<dbReference type="PANTHER" id="PTHR33048">
    <property type="entry name" value="PTH11-LIKE INTEGRAL MEMBRANE PROTEIN (AFU_ORTHOLOGUE AFUA_5G11245)"/>
    <property type="match status" value="1"/>
</dbReference>
<evidence type="ECO:0000259" key="8">
    <source>
        <dbReference type="Pfam" id="PF20684"/>
    </source>
</evidence>
<reference evidence="10" key="1">
    <citation type="journal article" date="2009" name="Genome Res.">
        <title>Comparative genomic analyses of the human fungal pathogens Coccidioides and their relatives.</title>
        <authorList>
            <person name="Sharpton T.J."/>
            <person name="Stajich J.E."/>
            <person name="Rounsley S.D."/>
            <person name="Gardner M.J."/>
            <person name="Wortman J.R."/>
            <person name="Jordar V.S."/>
            <person name="Maiti R."/>
            <person name="Kodira C.D."/>
            <person name="Neafsey D.E."/>
            <person name="Zeng Q."/>
            <person name="Hung C.-Y."/>
            <person name="McMahan C."/>
            <person name="Muszewska A."/>
            <person name="Grynberg M."/>
            <person name="Mandel M.A."/>
            <person name="Kellner E.M."/>
            <person name="Barker B.M."/>
            <person name="Galgiani J.N."/>
            <person name="Orbach M.J."/>
            <person name="Kirkland T.N."/>
            <person name="Cole G.T."/>
            <person name="Henn M.R."/>
            <person name="Birren B.W."/>
            <person name="Taylor J.W."/>
        </authorList>
    </citation>
    <scope>NUCLEOTIDE SEQUENCE [LARGE SCALE GENOMIC DNA]</scope>
    <source>
        <strain evidence="10">RS</strain>
    </source>
</reference>
<evidence type="ECO:0000256" key="7">
    <source>
        <dbReference type="SAM" id="Phobius"/>
    </source>
</evidence>
<dbReference type="EMBL" id="GG704913">
    <property type="protein sequence ID" value="EAS29806.3"/>
    <property type="molecule type" value="Genomic_DNA"/>
</dbReference>
<dbReference type="OMA" id="MVECSIA"/>
<feature type="transmembrane region" description="Helical" evidence="7">
    <location>
        <begin position="272"/>
        <end position="295"/>
    </location>
</feature>
<accession>J3K5R3</accession>
<feature type="region of interest" description="Disordered" evidence="6">
    <location>
        <begin position="346"/>
        <end position="373"/>
    </location>
</feature>
<feature type="transmembrane region" description="Helical" evidence="7">
    <location>
        <begin position="68"/>
        <end position="96"/>
    </location>
</feature>
<protein>
    <recommendedName>
        <fullName evidence="8">Rhodopsin domain-containing protein</fullName>
    </recommendedName>
</protein>
<feature type="transmembrane region" description="Helical" evidence="7">
    <location>
        <begin position="35"/>
        <end position="56"/>
    </location>
</feature>
<feature type="transmembrane region" description="Helical" evidence="7">
    <location>
        <begin position="153"/>
        <end position="177"/>
    </location>
</feature>
<dbReference type="VEuPathDB" id="FungiDB:CIMG_08552"/>
<dbReference type="GeneID" id="4560554"/>
<dbReference type="InterPro" id="IPR052337">
    <property type="entry name" value="SAT4-like"/>
</dbReference>
<feature type="domain" description="Rhodopsin" evidence="8">
    <location>
        <begin position="108"/>
        <end position="298"/>
    </location>
</feature>
<dbReference type="Proteomes" id="UP000001261">
    <property type="component" value="Unassembled WGS sequence"/>
</dbReference>
<feature type="transmembrane region" description="Helical" evidence="7">
    <location>
        <begin position="116"/>
        <end position="141"/>
    </location>
</feature>
<dbReference type="GO" id="GO:0016020">
    <property type="term" value="C:membrane"/>
    <property type="evidence" value="ECO:0007669"/>
    <property type="project" value="UniProtKB-SubCell"/>
</dbReference>
<feature type="transmembrane region" description="Helical" evidence="7">
    <location>
        <begin position="238"/>
        <end position="260"/>
    </location>
</feature>
<keyword evidence="2 7" id="KW-0812">Transmembrane</keyword>
<dbReference type="RefSeq" id="XP_001241389.2">
    <property type="nucleotide sequence ID" value="XM_001241388.2"/>
</dbReference>
<dbReference type="AlphaFoldDB" id="J3K5R3"/>
<organism evidence="9 10">
    <name type="scientific">Coccidioides immitis (strain RS)</name>
    <name type="common">Valley fever fungus</name>
    <dbReference type="NCBI Taxonomy" id="246410"/>
    <lineage>
        <taxon>Eukaryota</taxon>
        <taxon>Fungi</taxon>
        <taxon>Dikarya</taxon>
        <taxon>Ascomycota</taxon>
        <taxon>Pezizomycotina</taxon>
        <taxon>Eurotiomycetes</taxon>
        <taxon>Eurotiomycetidae</taxon>
        <taxon>Onygenales</taxon>
        <taxon>Onygenaceae</taxon>
        <taxon>Coccidioides</taxon>
    </lineage>
</organism>
<evidence type="ECO:0000256" key="4">
    <source>
        <dbReference type="ARBA" id="ARBA00023136"/>
    </source>
</evidence>
<evidence type="ECO:0000313" key="10">
    <source>
        <dbReference type="Proteomes" id="UP000001261"/>
    </source>
</evidence>
<gene>
    <name evidence="9" type="ORF">CIMG_08552</name>
</gene>
<feature type="region of interest" description="Disordered" evidence="6">
    <location>
        <begin position="309"/>
        <end position="332"/>
    </location>
</feature>
<dbReference type="PANTHER" id="PTHR33048:SF146">
    <property type="entry name" value="INTEGRAL MEMBRANE PROTEIN"/>
    <property type="match status" value="1"/>
</dbReference>
<dbReference type="Pfam" id="PF20684">
    <property type="entry name" value="Fung_rhodopsin"/>
    <property type="match status" value="1"/>
</dbReference>
<keyword evidence="3 7" id="KW-1133">Transmembrane helix</keyword>
<keyword evidence="4 7" id="KW-0472">Membrane</keyword>
<name>J3K5R3_COCIM</name>
<feature type="compositionally biased region" description="Polar residues" evidence="6">
    <location>
        <begin position="346"/>
        <end position="363"/>
    </location>
</feature>
<dbReference type="OrthoDB" id="444631at2759"/>
<evidence type="ECO:0000256" key="3">
    <source>
        <dbReference type="ARBA" id="ARBA00022989"/>
    </source>
</evidence>